<accession>A0ABS3TKX4</accession>
<dbReference type="RefSeq" id="WP_208309492.1">
    <property type="nucleotide sequence ID" value="NZ_JAGETX010000034.1"/>
</dbReference>
<organism evidence="1 2">
    <name type="scientific">Hymenobacter defluvii</name>
    <dbReference type="NCBI Taxonomy" id="2054411"/>
    <lineage>
        <taxon>Bacteria</taxon>
        <taxon>Pseudomonadati</taxon>
        <taxon>Bacteroidota</taxon>
        <taxon>Cytophagia</taxon>
        <taxon>Cytophagales</taxon>
        <taxon>Hymenobacteraceae</taxon>
        <taxon>Hymenobacter</taxon>
    </lineage>
</organism>
<protein>
    <recommendedName>
        <fullName evidence="3">STAS/SEC14 domain-containing protein</fullName>
    </recommendedName>
</protein>
<proteinExistence type="predicted"/>
<evidence type="ECO:0008006" key="3">
    <source>
        <dbReference type="Google" id="ProtNLM"/>
    </source>
</evidence>
<dbReference type="EMBL" id="JAGETX010000034">
    <property type="protein sequence ID" value="MBO3273360.1"/>
    <property type="molecule type" value="Genomic_DNA"/>
</dbReference>
<dbReference type="Proteomes" id="UP000670527">
    <property type="component" value="Unassembled WGS sequence"/>
</dbReference>
<name>A0ABS3TKX4_9BACT</name>
<keyword evidence="2" id="KW-1185">Reference proteome</keyword>
<reference evidence="1 2" key="1">
    <citation type="submission" date="2021-03" db="EMBL/GenBank/DDBJ databases">
        <authorList>
            <person name="Kim M.K."/>
        </authorList>
    </citation>
    <scope>NUCLEOTIDE SEQUENCE [LARGE SCALE GENOMIC DNA]</scope>
    <source>
        <strain evidence="1 2">BT507</strain>
    </source>
</reference>
<sequence length="138" mass="16002">MPLTAHALYFENPVGRLTEHADGYAIVQYKPGKRVFNEFQALLTHLGQLLHRRNWHKVLTDQRVMTPFTEQERIWINERWMHTPLGVQQERAAAVLLPHDVFARLATNLVIHDAREGALTYHIFEEEAAAGAWLRQAQ</sequence>
<comment type="caution">
    <text evidence="1">The sequence shown here is derived from an EMBL/GenBank/DDBJ whole genome shotgun (WGS) entry which is preliminary data.</text>
</comment>
<evidence type="ECO:0000313" key="2">
    <source>
        <dbReference type="Proteomes" id="UP000670527"/>
    </source>
</evidence>
<gene>
    <name evidence="1" type="ORF">J4D97_22110</name>
</gene>
<evidence type="ECO:0000313" key="1">
    <source>
        <dbReference type="EMBL" id="MBO3273360.1"/>
    </source>
</evidence>